<proteinExistence type="inferred from homology"/>
<dbReference type="GO" id="GO:0005886">
    <property type="term" value="C:plasma membrane"/>
    <property type="evidence" value="ECO:0007669"/>
    <property type="project" value="TreeGrafter"/>
</dbReference>
<dbReference type="EMBL" id="SJPG01000001">
    <property type="protein sequence ID" value="TWT63589.1"/>
    <property type="molecule type" value="Genomic_DNA"/>
</dbReference>
<keyword evidence="2 7" id="KW-0235">DNA replication</keyword>
<evidence type="ECO:0000256" key="6">
    <source>
        <dbReference type="ARBA" id="ARBA00023125"/>
    </source>
</evidence>
<dbReference type="Gene3D" id="1.10.1750.10">
    <property type="match status" value="1"/>
</dbReference>
<keyword evidence="5" id="KW-0446">Lipid-binding</keyword>
<feature type="domain" description="Chromosomal replication initiator DnaA C-terminal" evidence="9">
    <location>
        <begin position="260"/>
        <end position="329"/>
    </location>
</feature>
<evidence type="ECO:0000256" key="7">
    <source>
        <dbReference type="RuleBase" id="RU000577"/>
    </source>
</evidence>
<dbReference type="GO" id="GO:0006275">
    <property type="term" value="P:regulation of DNA replication"/>
    <property type="evidence" value="ECO:0007669"/>
    <property type="project" value="InterPro"/>
</dbReference>
<dbReference type="GO" id="GO:0006270">
    <property type="term" value="P:DNA replication initiation"/>
    <property type="evidence" value="ECO:0007669"/>
    <property type="project" value="InterPro"/>
</dbReference>
<dbReference type="PRINTS" id="PR00051">
    <property type="entry name" value="DNAA"/>
</dbReference>
<dbReference type="Gene3D" id="1.10.8.60">
    <property type="match status" value="1"/>
</dbReference>
<dbReference type="PANTHER" id="PTHR30050">
    <property type="entry name" value="CHROMOSOMAL REPLICATION INITIATOR PROTEIN DNAA"/>
    <property type="match status" value="1"/>
</dbReference>
<comment type="similarity">
    <text evidence="8">Belongs to the DnaA family.</text>
</comment>
<evidence type="ECO:0000256" key="8">
    <source>
        <dbReference type="RuleBase" id="RU004227"/>
    </source>
</evidence>
<dbReference type="Gene3D" id="3.40.50.300">
    <property type="entry name" value="P-loop containing nucleotide triphosphate hydrolases"/>
    <property type="match status" value="1"/>
</dbReference>
<dbReference type="OrthoDB" id="9807019at2"/>
<dbReference type="GO" id="GO:0005524">
    <property type="term" value="F:ATP binding"/>
    <property type="evidence" value="ECO:0007669"/>
    <property type="project" value="UniProtKB-KW"/>
</dbReference>
<dbReference type="InterPro" id="IPR013159">
    <property type="entry name" value="DnaA_C"/>
</dbReference>
<name>A0A5C5XM07_9PLAN</name>
<evidence type="ECO:0000256" key="2">
    <source>
        <dbReference type="ARBA" id="ARBA00022705"/>
    </source>
</evidence>
<dbReference type="SUPFAM" id="SSF52540">
    <property type="entry name" value="P-loop containing nucleoside triphosphate hydrolases"/>
    <property type="match status" value="1"/>
</dbReference>
<dbReference type="GO" id="GO:0008289">
    <property type="term" value="F:lipid binding"/>
    <property type="evidence" value="ECO:0007669"/>
    <property type="project" value="UniProtKB-KW"/>
</dbReference>
<dbReference type="PANTHER" id="PTHR30050:SF2">
    <property type="entry name" value="CHROMOSOMAL REPLICATION INITIATOR PROTEIN DNAA"/>
    <property type="match status" value="1"/>
</dbReference>
<protein>
    <recommendedName>
        <fullName evidence="7">Chromosomal replication initiator protein DnaA</fullName>
    </recommendedName>
</protein>
<dbReference type="InterPro" id="IPR020591">
    <property type="entry name" value="Chromosome_initiator_DnaA-like"/>
</dbReference>
<keyword evidence="4 7" id="KW-0067">ATP-binding</keyword>
<keyword evidence="3 7" id="KW-0547">Nucleotide-binding</keyword>
<keyword evidence="11" id="KW-1185">Reference proteome</keyword>
<dbReference type="GO" id="GO:0003688">
    <property type="term" value="F:DNA replication origin binding"/>
    <property type="evidence" value="ECO:0007669"/>
    <property type="project" value="TreeGrafter"/>
</dbReference>
<evidence type="ECO:0000313" key="11">
    <source>
        <dbReference type="Proteomes" id="UP000316095"/>
    </source>
</evidence>
<comment type="caution">
    <text evidence="10">The sequence shown here is derived from an EMBL/GenBank/DDBJ whole genome shotgun (WGS) entry which is preliminary data.</text>
</comment>
<dbReference type="AlphaFoldDB" id="A0A5C5XM07"/>
<evidence type="ECO:0000256" key="4">
    <source>
        <dbReference type="ARBA" id="ARBA00022840"/>
    </source>
</evidence>
<dbReference type="RefSeq" id="WP_146505316.1">
    <property type="nucleotide sequence ID" value="NZ_SJPG01000001.1"/>
</dbReference>
<accession>A0A5C5XM07</accession>
<dbReference type="InterPro" id="IPR010921">
    <property type="entry name" value="Trp_repressor/repl_initiator"/>
</dbReference>
<sequence length="358" mass="40644">MHAEDSFSPRLENWFVQIMSAEFEHTLLSLPENQFALAALDRILNPDPDFTPRLVMLQGPSGAGKSHAIYHTMTQFLERFEDVRYRSLPVYEFASLNLESATSGSSLPQLEQLAELDLLVCEELHFIERQTWLQKKLIVLIDDVLAHGGRVIFTSQIPVGEFQQSMPKLISRCHAGITATIELPEQHSRISLLHHFAEEREFFLSTQSAELLASRLPVSPRELYGVIMQLEAIYQIEQKELTPDVIHNFLELQHTGQSPTLSEIAKSVAREFGVTVKAIRSDTRERSLLIPRQTAMLLSRDLIQANYADIGKFYGNRSHSTVMHACQALVKKAIDSPELDSRLSHLRRQLQGLPSKPR</sequence>
<comment type="function">
    <text evidence="7">Plays an essential role in the initiation and regulation of chromosomal replication. ATP-DnaA binds to the origin of replication (oriC) to initiate formation of the DNA replication initiation complex once per cell cycle. Binds the DnaA box (a 9 base pair repeat at the origin) and separates the double-stranded (ds)DNA. Forms a right-handed helical filament on oriC DNA; dsDNA binds to the exterior of the filament while single-stranded (ss)DNA is stabiized in the filament's interior. The ATP-DnaA-oriC complex binds and stabilizes one strand of the AT-rich DNA unwinding element (DUE), permitting loading of DNA polymerase. After initiation quickly degrades to an ADP-DnaA complex that is not apt for DNA replication. Binds acidic phospholipids.</text>
</comment>
<organism evidence="10 11">
    <name type="scientific">Rubinisphaera italica</name>
    <dbReference type="NCBI Taxonomy" id="2527969"/>
    <lineage>
        <taxon>Bacteria</taxon>
        <taxon>Pseudomonadati</taxon>
        <taxon>Planctomycetota</taxon>
        <taxon>Planctomycetia</taxon>
        <taxon>Planctomycetales</taxon>
        <taxon>Planctomycetaceae</taxon>
        <taxon>Rubinisphaera</taxon>
    </lineage>
</organism>
<dbReference type="Pfam" id="PF08299">
    <property type="entry name" value="Bac_DnaA_C"/>
    <property type="match status" value="1"/>
</dbReference>
<evidence type="ECO:0000256" key="3">
    <source>
        <dbReference type="ARBA" id="ARBA00022741"/>
    </source>
</evidence>
<dbReference type="SUPFAM" id="SSF48295">
    <property type="entry name" value="TrpR-like"/>
    <property type="match status" value="1"/>
</dbReference>
<evidence type="ECO:0000259" key="9">
    <source>
        <dbReference type="SMART" id="SM00760"/>
    </source>
</evidence>
<dbReference type="InterPro" id="IPR027417">
    <property type="entry name" value="P-loop_NTPase"/>
</dbReference>
<evidence type="ECO:0000313" key="10">
    <source>
        <dbReference type="EMBL" id="TWT63589.1"/>
    </source>
</evidence>
<keyword evidence="6 7" id="KW-0238">DNA-binding</keyword>
<dbReference type="SMART" id="SM00760">
    <property type="entry name" value="Bac_DnaA_C"/>
    <property type="match status" value="1"/>
</dbReference>
<reference evidence="10 11" key="1">
    <citation type="submission" date="2019-02" db="EMBL/GenBank/DDBJ databases">
        <title>Deep-cultivation of Planctomycetes and their phenomic and genomic characterization uncovers novel biology.</title>
        <authorList>
            <person name="Wiegand S."/>
            <person name="Jogler M."/>
            <person name="Boedeker C."/>
            <person name="Pinto D."/>
            <person name="Vollmers J."/>
            <person name="Rivas-Marin E."/>
            <person name="Kohn T."/>
            <person name="Peeters S.H."/>
            <person name="Heuer A."/>
            <person name="Rast P."/>
            <person name="Oberbeckmann S."/>
            <person name="Bunk B."/>
            <person name="Jeske O."/>
            <person name="Meyerdierks A."/>
            <person name="Storesund J.E."/>
            <person name="Kallscheuer N."/>
            <person name="Luecker S."/>
            <person name="Lage O.M."/>
            <person name="Pohl T."/>
            <person name="Merkel B.J."/>
            <person name="Hornburger P."/>
            <person name="Mueller R.-W."/>
            <person name="Bruemmer F."/>
            <person name="Labrenz M."/>
            <person name="Spormann A.M."/>
            <person name="Op Den Camp H."/>
            <person name="Overmann J."/>
            <person name="Amann R."/>
            <person name="Jetten M.S.M."/>
            <person name="Mascher T."/>
            <person name="Medema M.H."/>
            <person name="Devos D.P."/>
            <person name="Kaster A.-K."/>
            <person name="Ovreas L."/>
            <person name="Rohde M."/>
            <person name="Galperin M.Y."/>
            <person name="Jogler C."/>
        </authorList>
    </citation>
    <scope>NUCLEOTIDE SEQUENCE [LARGE SCALE GENOMIC DNA]</scope>
    <source>
        <strain evidence="10 11">Pan54</strain>
    </source>
</reference>
<dbReference type="InterPro" id="IPR013317">
    <property type="entry name" value="DnaA_dom"/>
</dbReference>
<gene>
    <name evidence="10" type="primary">dnaA_2</name>
    <name evidence="10" type="ORF">Pan54_43430</name>
</gene>
<dbReference type="Proteomes" id="UP000316095">
    <property type="component" value="Unassembled WGS sequence"/>
</dbReference>
<dbReference type="CDD" id="cd06571">
    <property type="entry name" value="Bac_DnaA_C"/>
    <property type="match status" value="1"/>
</dbReference>
<dbReference type="Pfam" id="PF00308">
    <property type="entry name" value="Bac_DnaA"/>
    <property type="match status" value="1"/>
</dbReference>
<keyword evidence="1" id="KW-0963">Cytoplasm</keyword>
<evidence type="ECO:0000256" key="5">
    <source>
        <dbReference type="ARBA" id="ARBA00023121"/>
    </source>
</evidence>
<evidence type="ECO:0000256" key="1">
    <source>
        <dbReference type="ARBA" id="ARBA00022490"/>
    </source>
</evidence>